<protein>
    <submittedName>
        <fullName evidence="4">Esterase</fullName>
    </submittedName>
</protein>
<sequence length="352" mass="39294">MSHFTYTGLMHRVMDIYAEHGSAAAYHFICEHLEEGQANPAQMYNLRYSLLAACGRKDEALALLKEAVLQHGYWYNADDLSEDEDLAVLHEEPDFQQVLQLCRQREAEALAESSGRLNILLPEAGGAPETYRTLLVLHGELENNEAVEPTWHAALNQSYKLALLQSSQIQFSGAYDWSDPEQNIQELEQALLELGRVDGRIQEEDSSTQLESLEPQTELSEPQDREAVQVAQQASDTTKPIMAGFSSGARAALQAAATYPAAIGGLILVSPWLPEPSEWQDALVHWQQYGVKLYLICGEHDEDCLAGTEELANELQRKGIDHQLHLMPGLGHNYPVHFEQLLSSALSWMNES</sequence>
<dbReference type="Pfam" id="PF22316">
    <property type="entry name" value="ABhydrolase-like_N"/>
    <property type="match status" value="1"/>
</dbReference>
<evidence type="ECO:0000256" key="1">
    <source>
        <dbReference type="SAM" id="MobiDB-lite"/>
    </source>
</evidence>
<dbReference type="EMBL" id="JAVDQH010000033">
    <property type="protein sequence ID" value="MDR6246599.1"/>
    <property type="molecule type" value="Genomic_DNA"/>
</dbReference>
<dbReference type="SUPFAM" id="SSF53474">
    <property type="entry name" value="alpha/beta-Hydrolases"/>
    <property type="match status" value="1"/>
</dbReference>
<organism evidence="4 5">
    <name type="scientific">Paenibacillus hunanensis</name>
    <dbReference type="NCBI Taxonomy" id="539262"/>
    <lineage>
        <taxon>Bacteria</taxon>
        <taxon>Bacillati</taxon>
        <taxon>Bacillota</taxon>
        <taxon>Bacilli</taxon>
        <taxon>Bacillales</taxon>
        <taxon>Paenibacillaceae</taxon>
        <taxon>Paenibacillus</taxon>
    </lineage>
</organism>
<dbReference type="PANTHER" id="PTHR48098:SF6">
    <property type="entry name" value="FERRI-BACILLIBACTIN ESTERASE BESA"/>
    <property type="match status" value="1"/>
</dbReference>
<evidence type="ECO:0000259" key="2">
    <source>
        <dbReference type="Pfam" id="PF02230"/>
    </source>
</evidence>
<feature type="region of interest" description="Disordered" evidence="1">
    <location>
        <begin position="203"/>
        <end position="227"/>
    </location>
</feature>
<evidence type="ECO:0000313" key="4">
    <source>
        <dbReference type="EMBL" id="MDR6246599.1"/>
    </source>
</evidence>
<dbReference type="Proteomes" id="UP001185028">
    <property type="component" value="Unassembled WGS sequence"/>
</dbReference>
<dbReference type="InterPro" id="IPR050583">
    <property type="entry name" value="Mycobacterial_A85_antigen"/>
</dbReference>
<dbReference type="PANTHER" id="PTHR48098">
    <property type="entry name" value="ENTEROCHELIN ESTERASE-RELATED"/>
    <property type="match status" value="1"/>
</dbReference>
<comment type="caution">
    <text evidence="4">The sequence shown here is derived from an EMBL/GenBank/DDBJ whole genome shotgun (WGS) entry which is preliminary data.</text>
</comment>
<dbReference type="InterPro" id="IPR029058">
    <property type="entry name" value="AB_hydrolase_fold"/>
</dbReference>
<proteinExistence type="predicted"/>
<dbReference type="InterPro" id="IPR054527">
    <property type="entry name" value="BCE_2095-like_N"/>
</dbReference>
<feature type="compositionally biased region" description="Polar residues" evidence="1">
    <location>
        <begin position="207"/>
        <end position="220"/>
    </location>
</feature>
<dbReference type="Gene3D" id="3.40.50.1820">
    <property type="entry name" value="alpha/beta hydrolase"/>
    <property type="match status" value="1"/>
</dbReference>
<accession>A0ABU1J526</accession>
<gene>
    <name evidence="4" type="ORF">JOC58_004544</name>
</gene>
<feature type="domain" description="Phospholipase/carboxylesterase/thioesterase" evidence="2">
    <location>
        <begin position="239"/>
        <end position="341"/>
    </location>
</feature>
<evidence type="ECO:0000259" key="3">
    <source>
        <dbReference type="Pfam" id="PF22316"/>
    </source>
</evidence>
<reference evidence="4 5" key="1">
    <citation type="submission" date="2023-07" db="EMBL/GenBank/DDBJ databases">
        <title>Genomic Encyclopedia of Type Strains, Phase IV (KMG-IV): sequencing the most valuable type-strain genomes for metagenomic binning, comparative biology and taxonomic classification.</title>
        <authorList>
            <person name="Goeker M."/>
        </authorList>
    </citation>
    <scope>NUCLEOTIDE SEQUENCE [LARGE SCALE GENOMIC DNA]</scope>
    <source>
        <strain evidence="4 5">DSM 22170</strain>
    </source>
</reference>
<name>A0ABU1J526_9BACL</name>
<feature type="domain" description="BCE-2095-like N-terminal" evidence="3">
    <location>
        <begin position="5"/>
        <end position="109"/>
    </location>
</feature>
<evidence type="ECO:0000313" key="5">
    <source>
        <dbReference type="Proteomes" id="UP001185028"/>
    </source>
</evidence>
<dbReference type="InterPro" id="IPR003140">
    <property type="entry name" value="PLipase/COase/thioEstase"/>
</dbReference>
<keyword evidence="5" id="KW-1185">Reference proteome</keyword>
<dbReference type="Pfam" id="PF02230">
    <property type="entry name" value="Abhydrolase_2"/>
    <property type="match status" value="1"/>
</dbReference>
<dbReference type="RefSeq" id="WP_188775082.1">
    <property type="nucleotide sequence ID" value="NZ_BMMB01000004.1"/>
</dbReference>